<sequence length="71" mass="8001">MEEDPKIRALYERLDLLTMRLDEDAEKALIALIDLHAEASEIVGLHDIVDFVALAIDREATARVAVENKKN</sequence>
<comment type="caution">
    <text evidence="1">The sequence shown here is derived from an EMBL/GenBank/DDBJ whole genome shotgun (WGS) entry which is preliminary data.</text>
</comment>
<accession>A0ABX0F237</accession>
<keyword evidence="2" id="KW-1185">Reference proteome</keyword>
<dbReference type="RefSeq" id="WP_166273403.1">
    <property type="nucleotide sequence ID" value="NZ_JAAFGS010000002.1"/>
</dbReference>
<evidence type="ECO:0000313" key="2">
    <source>
        <dbReference type="Proteomes" id="UP000800303"/>
    </source>
</evidence>
<proteinExistence type="predicted"/>
<reference evidence="1 2" key="1">
    <citation type="submission" date="2020-01" db="EMBL/GenBank/DDBJ databases">
        <title>Polyphasic characterisation and genomic insights into a novel alkali tolerant bacterium VR-M41.</title>
        <authorList>
            <person name="Vemuluri V.R."/>
        </authorList>
    </citation>
    <scope>NUCLEOTIDE SEQUENCE [LARGE SCALE GENOMIC DNA]</scope>
    <source>
        <strain evidence="1 2">VR-M41</strain>
    </source>
</reference>
<gene>
    <name evidence="1" type="ORF">GYN08_06885</name>
</gene>
<organism evidence="1 2">
    <name type="scientific">Saccharibacillus alkalitolerans</name>
    <dbReference type="NCBI Taxonomy" id="2705290"/>
    <lineage>
        <taxon>Bacteria</taxon>
        <taxon>Bacillati</taxon>
        <taxon>Bacillota</taxon>
        <taxon>Bacilli</taxon>
        <taxon>Bacillales</taxon>
        <taxon>Paenibacillaceae</taxon>
        <taxon>Saccharibacillus</taxon>
    </lineage>
</organism>
<dbReference type="Proteomes" id="UP000800303">
    <property type="component" value="Unassembled WGS sequence"/>
</dbReference>
<protein>
    <submittedName>
        <fullName evidence="1">Uncharacterized protein</fullName>
    </submittedName>
</protein>
<dbReference type="EMBL" id="JAAFGS010000002">
    <property type="protein sequence ID" value="NGZ75036.1"/>
    <property type="molecule type" value="Genomic_DNA"/>
</dbReference>
<name>A0ABX0F237_9BACL</name>
<evidence type="ECO:0000313" key="1">
    <source>
        <dbReference type="EMBL" id="NGZ75036.1"/>
    </source>
</evidence>